<keyword evidence="9" id="KW-0472">Membrane</keyword>
<keyword evidence="9" id="KW-0812">Transmembrane</keyword>
<dbReference type="GO" id="GO:0046872">
    <property type="term" value="F:metal ion binding"/>
    <property type="evidence" value="ECO:0007669"/>
    <property type="project" value="UniProtKB-KW"/>
</dbReference>
<comment type="function">
    <text evidence="1">DNA-dependent RNA polymerase catalyzes the transcription of DNA into RNA using the four ribonucleoside triphosphates as substrates.</text>
</comment>
<dbReference type="GO" id="GO:0003677">
    <property type="term" value="F:DNA binding"/>
    <property type="evidence" value="ECO:0007669"/>
    <property type="project" value="InterPro"/>
</dbReference>
<dbReference type="InterPro" id="IPR007081">
    <property type="entry name" value="RNA_pol_Rpb1_5"/>
</dbReference>
<dbReference type="SUPFAM" id="SSF64484">
    <property type="entry name" value="beta and beta-prime subunits of DNA dependent RNA-polymerase"/>
    <property type="match status" value="1"/>
</dbReference>
<feature type="domain" description="RNA polymerase Rpb1" evidence="11">
    <location>
        <begin position="89"/>
        <end position="160"/>
    </location>
</feature>
<dbReference type="PANTHER" id="PTHR19376">
    <property type="entry name" value="DNA-DIRECTED RNA POLYMERASE"/>
    <property type="match status" value="1"/>
</dbReference>
<geneLocation type="plastid" evidence="12"/>
<sequence>MIKIINFQNRTFKKTSVKNFIYSAYTNYNKTQNLHLLNELKNLGFFYATKSGLSLGISDFKIPVIKKQLIIKSYSISFNANIAFLNGTITFVERFQQIFDIWSKTNFILINSIINYLTKVDPFNSLRLMVFSGARGNIDQLRQLIGIRGLMADSNGQLIDIPIIHNFKEGLTLTDYLIASFGARKGVVDTALKTAEAGYLTRRLITTTTDMIIRDNDCFTTFFLRIYKTKNKTTFLKQIIGRISAETIYDFIRKVYIIYINTQITENIALLLFKMNKPYICVYSILTCLLDHSICKKCYGWDISRQKGIKLGESIGVIAAQSIGEPAIQLTMRTFHTGGSFTLNRSRQIRINNNGLIFYKQIKNSVTVRTNSGILAQFVKTKLNIQLITYRNFTINFLLPPNIYLYIKSTSFISKNSLLAEIIDLKKEKNLKSYKHLIAPHSGEIFLLAINETLCILKGKVYDLPFRTFINFSLISNFNYNLKFIFYSKICVLINGFLIKKIPFIKKLTDFFIIQTIHIFLFPLFWDTKIQKVFLLDSFNMLFSLEALPCIINKKFLLFGTKITGFYQLENLGQFLLLTSSFLNFNKIFFYQTIIKNTKLFYIPCEFFSTSIPENSFFINENTYLKNLNLEIFSGYFSKNRGFFQKYIINDFFTRGTIKPCLYFKYNNLSYQESVNFSNIQNQLRFSGEIIGEHQIISFLCLIELIKINRLHHILLRPIYDVNIPKNRQTIFFKNSSFLLKTLTFFNTNRHYFNIFMHPQNLNFIHSNLLIQNKISLNIKSTTFFFKIYFYNKLPYLMFLGALNFGLTFLNLYNKNTEILKILPQIKNLEYVRMNSIIGLSSFFIKNEPSIKKIRIVLIQKPRILYIKNNHLYRYFFEQSKRYNNFGKIITKQNYFLSFIKSSKMGKILSNTSFSTLLHQGTPFFITSNIRLYYYPKNLIKKDDIFGIIMFDQTISGDIIKGLPKIEEILEIQTISNLAVLAKTKGILQYPKKIKNNQNIKIQTFTVLKDSAINNYFLKQKTNSNNYIRLNFSFIMVGQTLTSGEVNIKDLLNIIFVYFLQNITLYSSVYSTFKRLQILLTKQILEIYLIQKIYIVSKHIEILLFQLTSKIKIICDDSNTFIIGEIVDLSNIFTIMQIYHTNLKTRLYYKPYIVGISSFSKYERSFISAASFQNTTMILSRAAIEGRLDWLHGLKENVITGRCISFGTRLNDF</sequence>
<evidence type="ECO:0000259" key="11">
    <source>
        <dbReference type="Pfam" id="PF05000"/>
    </source>
</evidence>
<dbReference type="GO" id="GO:0000428">
    <property type="term" value="C:DNA-directed RNA polymerase complex"/>
    <property type="evidence" value="ECO:0007669"/>
    <property type="project" value="UniProtKB-KW"/>
</dbReference>
<evidence type="ECO:0000256" key="9">
    <source>
        <dbReference type="SAM" id="Phobius"/>
    </source>
</evidence>
<evidence type="ECO:0000256" key="7">
    <source>
        <dbReference type="ARBA" id="ARBA00023163"/>
    </source>
</evidence>
<organism evidence="12">
    <name type="scientific">Pteridomonas sp. YPF1301</name>
    <dbReference type="NCBI Taxonomy" id="2766739"/>
    <lineage>
        <taxon>Eukaryota</taxon>
        <taxon>Sar</taxon>
        <taxon>Stramenopiles</taxon>
        <taxon>Ochrophyta</taxon>
        <taxon>Dictyochophyceae</taxon>
        <taxon>Pedinellales</taxon>
        <taxon>Pteridomonas</taxon>
    </lineage>
</organism>
<dbReference type="InterPro" id="IPR042102">
    <property type="entry name" value="RNA_pol_Rpb1_3_sf"/>
</dbReference>
<keyword evidence="5" id="KW-0548">Nucleotidyltransferase</keyword>
<dbReference type="GO" id="GO:0003899">
    <property type="term" value="F:DNA-directed RNA polymerase activity"/>
    <property type="evidence" value="ECO:0007669"/>
    <property type="project" value="UniProtKB-EC"/>
</dbReference>
<evidence type="ECO:0000256" key="1">
    <source>
        <dbReference type="ARBA" id="ARBA00004026"/>
    </source>
</evidence>
<evidence type="ECO:0000256" key="3">
    <source>
        <dbReference type="ARBA" id="ARBA00022478"/>
    </source>
</evidence>
<comment type="catalytic activity">
    <reaction evidence="8">
        <text>RNA(n) + a ribonucleoside 5'-triphosphate = RNA(n+1) + diphosphate</text>
        <dbReference type="Rhea" id="RHEA:21248"/>
        <dbReference type="Rhea" id="RHEA-COMP:14527"/>
        <dbReference type="Rhea" id="RHEA-COMP:17342"/>
        <dbReference type="ChEBI" id="CHEBI:33019"/>
        <dbReference type="ChEBI" id="CHEBI:61557"/>
        <dbReference type="ChEBI" id="CHEBI:140395"/>
        <dbReference type="EC" id="2.7.7.6"/>
    </reaction>
</comment>
<keyword evidence="6" id="KW-0479">Metal-binding</keyword>
<dbReference type="Gene3D" id="1.10.1790.20">
    <property type="match status" value="1"/>
</dbReference>
<dbReference type="AlphaFoldDB" id="A0A7G1MPM0"/>
<dbReference type="EMBL" id="LC580440">
    <property type="protein sequence ID" value="BCL05869.1"/>
    <property type="molecule type" value="Genomic_DNA"/>
</dbReference>
<gene>
    <name evidence="12" type="primary">rpoC2</name>
</gene>
<evidence type="ECO:0000256" key="8">
    <source>
        <dbReference type="ARBA" id="ARBA00048552"/>
    </source>
</evidence>
<dbReference type="Gene3D" id="1.10.132.30">
    <property type="match status" value="1"/>
</dbReference>
<reference evidence="12" key="1">
    <citation type="submission" date="2020-09" db="EMBL/GenBank/DDBJ databases">
        <title>Highly reduced plastid genomes of the non-photosynthetic dictyochophyceans Pteridomonas spp. (Ochrophyta, SAR).</title>
        <authorList>
            <person name="Kayama M."/>
            <person name="Kamikawa R."/>
        </authorList>
    </citation>
    <scope>NUCLEOTIDE SEQUENCE</scope>
    <source>
        <strain evidence="12">YPF1301</strain>
    </source>
</reference>
<accession>A0A7G1MPM0</accession>
<evidence type="ECO:0000259" key="10">
    <source>
        <dbReference type="Pfam" id="PF04998"/>
    </source>
</evidence>
<evidence type="ECO:0000256" key="4">
    <source>
        <dbReference type="ARBA" id="ARBA00022679"/>
    </source>
</evidence>
<dbReference type="Pfam" id="PF04998">
    <property type="entry name" value="RNA_pol_Rpb1_5"/>
    <property type="match status" value="1"/>
</dbReference>
<name>A0A7G1MPM0_9STRA</name>
<dbReference type="EC" id="2.7.7.6" evidence="2"/>
<dbReference type="Gene3D" id="1.10.274.100">
    <property type="entry name" value="RNA polymerase Rpb1, domain 3"/>
    <property type="match status" value="1"/>
</dbReference>
<protein>
    <recommendedName>
        <fullName evidence="2">DNA-directed RNA polymerase</fullName>
        <ecNumber evidence="2">2.7.7.6</ecNumber>
    </recommendedName>
</protein>
<evidence type="ECO:0000256" key="2">
    <source>
        <dbReference type="ARBA" id="ARBA00012418"/>
    </source>
</evidence>
<evidence type="ECO:0000256" key="6">
    <source>
        <dbReference type="ARBA" id="ARBA00022723"/>
    </source>
</evidence>
<dbReference type="PANTHER" id="PTHR19376:SF54">
    <property type="entry name" value="DNA-DIRECTED RNA POLYMERASE SUBUNIT BETA"/>
    <property type="match status" value="1"/>
</dbReference>
<dbReference type="Gene3D" id="2.40.50.100">
    <property type="match status" value="1"/>
</dbReference>
<dbReference type="GO" id="GO:0006351">
    <property type="term" value="P:DNA-templated transcription"/>
    <property type="evidence" value="ECO:0007669"/>
    <property type="project" value="InterPro"/>
</dbReference>
<dbReference type="InterPro" id="IPR007083">
    <property type="entry name" value="RNA_pol_Rpb1_4"/>
</dbReference>
<keyword evidence="3" id="KW-0240">DNA-directed RNA polymerase</keyword>
<feature type="domain" description="RNA polymerase Rpb1" evidence="10">
    <location>
        <begin position="170"/>
        <end position="382"/>
    </location>
</feature>
<dbReference type="Pfam" id="PF05000">
    <property type="entry name" value="RNA_pol_Rpb1_4"/>
    <property type="match status" value="1"/>
</dbReference>
<dbReference type="InterPro" id="IPR045867">
    <property type="entry name" value="DNA-dir_RpoC_beta_prime"/>
</dbReference>
<keyword evidence="9" id="KW-1133">Transmembrane helix</keyword>
<evidence type="ECO:0000256" key="5">
    <source>
        <dbReference type="ARBA" id="ARBA00022695"/>
    </source>
</evidence>
<dbReference type="InterPro" id="IPR038120">
    <property type="entry name" value="Rpb1_funnel_sf"/>
</dbReference>
<feature type="transmembrane region" description="Helical" evidence="9">
    <location>
        <begin position="794"/>
        <end position="813"/>
    </location>
</feature>
<dbReference type="Gene3D" id="1.10.150.390">
    <property type="match status" value="1"/>
</dbReference>
<keyword evidence="7" id="KW-0804">Transcription</keyword>
<evidence type="ECO:0000313" key="12">
    <source>
        <dbReference type="EMBL" id="BCL05869.1"/>
    </source>
</evidence>
<keyword evidence="12" id="KW-0934">Plastid</keyword>
<keyword evidence="4" id="KW-0808">Transferase</keyword>
<proteinExistence type="predicted"/>